<sequence>MLSFKLGFIIAVAALAAAQTCTPGKHYCGNQGVQGEDGGIYVCSTLGKPELSTASAR</sequence>
<comment type="caution">
    <text evidence="2">The sequence shown here is derived from an EMBL/GenBank/DDBJ whole genome shotgun (WGS) entry which is preliminary data.</text>
</comment>
<organism evidence="2 3">
    <name type="scientific">Cordyceps javanica</name>
    <dbReference type="NCBI Taxonomy" id="43265"/>
    <lineage>
        <taxon>Eukaryota</taxon>
        <taxon>Fungi</taxon>
        <taxon>Dikarya</taxon>
        <taxon>Ascomycota</taxon>
        <taxon>Pezizomycotina</taxon>
        <taxon>Sordariomycetes</taxon>
        <taxon>Hypocreomycetidae</taxon>
        <taxon>Hypocreales</taxon>
        <taxon>Cordycipitaceae</taxon>
        <taxon>Cordyceps</taxon>
    </lineage>
</organism>
<keyword evidence="3" id="KW-1185">Reference proteome</keyword>
<evidence type="ECO:0000313" key="2">
    <source>
        <dbReference type="EMBL" id="TQV93585.1"/>
    </source>
</evidence>
<dbReference type="AlphaFoldDB" id="A0A545UVV0"/>
<name>A0A545UVV0_9HYPO</name>
<proteinExistence type="predicted"/>
<protein>
    <submittedName>
        <fullName evidence="2">Uncharacterized protein</fullName>
    </submittedName>
</protein>
<accession>A0A545UVV0</accession>
<feature type="signal peptide" evidence="1">
    <location>
        <begin position="1"/>
        <end position="18"/>
    </location>
</feature>
<dbReference type="EMBL" id="SPUK01000011">
    <property type="protein sequence ID" value="TQV93585.1"/>
    <property type="molecule type" value="Genomic_DNA"/>
</dbReference>
<keyword evidence="1" id="KW-0732">Signal</keyword>
<feature type="chain" id="PRO_5022212476" evidence="1">
    <location>
        <begin position="19"/>
        <end position="57"/>
    </location>
</feature>
<reference evidence="2 3" key="1">
    <citation type="journal article" date="2019" name="Appl. Microbiol. Biotechnol.">
        <title>Genome sequence of Isaria javanica and comparative genome analysis insights into family S53 peptidase evolution in fungal entomopathogens.</title>
        <authorList>
            <person name="Lin R."/>
            <person name="Zhang X."/>
            <person name="Xin B."/>
            <person name="Zou M."/>
            <person name="Gao Y."/>
            <person name="Qin F."/>
            <person name="Hu Q."/>
            <person name="Xie B."/>
            <person name="Cheng X."/>
        </authorList>
    </citation>
    <scope>NUCLEOTIDE SEQUENCE [LARGE SCALE GENOMIC DNA]</scope>
    <source>
        <strain evidence="2 3">IJ1G</strain>
    </source>
</reference>
<gene>
    <name evidence="2" type="ORF">IF1G_07317</name>
</gene>
<evidence type="ECO:0000256" key="1">
    <source>
        <dbReference type="SAM" id="SignalP"/>
    </source>
</evidence>
<evidence type="ECO:0000313" key="3">
    <source>
        <dbReference type="Proteomes" id="UP000315783"/>
    </source>
</evidence>
<dbReference type="Proteomes" id="UP000315783">
    <property type="component" value="Unassembled WGS sequence"/>
</dbReference>